<dbReference type="Proteomes" id="UP000261325">
    <property type="component" value="Unassembled WGS sequence"/>
</dbReference>
<dbReference type="InterPro" id="IPR025711">
    <property type="entry name" value="PepSY"/>
</dbReference>
<dbReference type="Pfam" id="PF03413">
    <property type="entry name" value="PepSY"/>
    <property type="match status" value="1"/>
</dbReference>
<comment type="caution">
    <text evidence="2">The sequence shown here is derived from an EMBL/GenBank/DDBJ whole genome shotgun (WGS) entry which is preliminary data.</text>
</comment>
<dbReference type="RefSeq" id="WP_051995655.1">
    <property type="nucleotide sequence ID" value="NZ_CAXEXJ010000004.1"/>
</dbReference>
<proteinExistence type="predicted"/>
<sequence>MTRPRLHSSLLPEDRFSRRVFRVLLLTLFAVGALPFAQVACADDDDDWRRLHHEVEAGRIKPLSEILDSLARDWRGDVIDVDIEKDDGEILYEIELLGPEGQVVEFEINARTGEVLEIEGRNIQGMKR</sequence>
<reference evidence="2 4" key="1">
    <citation type="journal article" date="2018" name="Nat. Biotechnol.">
        <title>A standardized bacterial taxonomy based on genome phylogeny substantially revises the tree of life.</title>
        <authorList>
            <person name="Parks D.H."/>
            <person name="Chuvochina M."/>
            <person name="Waite D.W."/>
            <person name="Rinke C."/>
            <person name="Skarshewski A."/>
            <person name="Chaumeil P.A."/>
            <person name="Hugenholtz P."/>
        </authorList>
    </citation>
    <scope>NUCLEOTIDE SEQUENCE [LARGE SCALE GENOMIC DNA]</scope>
    <source>
        <strain evidence="2">UBA9049</strain>
    </source>
</reference>
<dbReference type="AlphaFoldDB" id="A0A350RZC6"/>
<evidence type="ECO:0000313" key="3">
    <source>
        <dbReference type="EMBL" id="KAE8545694.1"/>
    </source>
</evidence>
<feature type="domain" description="PepSY" evidence="1">
    <location>
        <begin position="76"/>
        <end position="119"/>
    </location>
</feature>
<evidence type="ECO:0000313" key="4">
    <source>
        <dbReference type="Proteomes" id="UP000261325"/>
    </source>
</evidence>
<dbReference type="EMBL" id="DLYI01000296">
    <property type="protein sequence ID" value="HAC30422.1"/>
    <property type="molecule type" value="Genomic_DNA"/>
</dbReference>
<evidence type="ECO:0000259" key="1">
    <source>
        <dbReference type="Pfam" id="PF03413"/>
    </source>
</evidence>
<protein>
    <submittedName>
        <fullName evidence="3">Membrane protein</fullName>
    </submittedName>
    <submittedName>
        <fullName evidence="2">Peptidase</fullName>
    </submittedName>
</protein>
<evidence type="ECO:0000313" key="5">
    <source>
        <dbReference type="Proteomes" id="UP000469950"/>
    </source>
</evidence>
<dbReference type="Gene3D" id="3.10.450.40">
    <property type="match status" value="1"/>
</dbReference>
<gene>
    <name evidence="2" type="ORF">DCF82_21845</name>
    <name evidence="3" type="ORF">F6453_1888</name>
</gene>
<evidence type="ECO:0000313" key="2">
    <source>
        <dbReference type="EMBL" id="HAC30422.1"/>
    </source>
</evidence>
<accession>A0A350RZC6</accession>
<name>A0A350RZC6_MARNT</name>
<dbReference type="Proteomes" id="UP000469950">
    <property type="component" value="Unassembled WGS sequence"/>
</dbReference>
<dbReference type="EMBL" id="WBMP01000007">
    <property type="protein sequence ID" value="KAE8545694.1"/>
    <property type="molecule type" value="Genomic_DNA"/>
</dbReference>
<organism evidence="2 4">
    <name type="scientific">Marinobacter nauticus</name>
    <name type="common">Marinobacter hydrocarbonoclasticus</name>
    <name type="synonym">Marinobacter aquaeolei</name>
    <dbReference type="NCBI Taxonomy" id="2743"/>
    <lineage>
        <taxon>Bacteria</taxon>
        <taxon>Pseudomonadati</taxon>
        <taxon>Pseudomonadota</taxon>
        <taxon>Gammaproteobacteria</taxon>
        <taxon>Pseudomonadales</taxon>
        <taxon>Marinobacteraceae</taxon>
        <taxon>Marinobacter</taxon>
    </lineage>
</organism>
<reference evidence="3 5" key="2">
    <citation type="submission" date="2019-10" db="EMBL/GenBank/DDBJ databases">
        <title>Draft genome sequence of Marinobacter hydrocarbonoclasticus NCT7M from the microbiome of the marine copepod.</title>
        <authorList>
            <person name="Nuttall R."/>
            <person name="Sharma G."/>
            <person name="Moisander P."/>
        </authorList>
    </citation>
    <scope>NUCLEOTIDE SEQUENCE [LARGE SCALE GENOMIC DNA]</scope>
    <source>
        <strain evidence="3 5">NCT7M</strain>
    </source>
</reference>